<organism evidence="1 2">
    <name type="scientific">Trifolium medium</name>
    <dbReference type="NCBI Taxonomy" id="97028"/>
    <lineage>
        <taxon>Eukaryota</taxon>
        <taxon>Viridiplantae</taxon>
        <taxon>Streptophyta</taxon>
        <taxon>Embryophyta</taxon>
        <taxon>Tracheophyta</taxon>
        <taxon>Spermatophyta</taxon>
        <taxon>Magnoliopsida</taxon>
        <taxon>eudicotyledons</taxon>
        <taxon>Gunneridae</taxon>
        <taxon>Pentapetalae</taxon>
        <taxon>rosids</taxon>
        <taxon>fabids</taxon>
        <taxon>Fabales</taxon>
        <taxon>Fabaceae</taxon>
        <taxon>Papilionoideae</taxon>
        <taxon>50 kb inversion clade</taxon>
        <taxon>NPAAA clade</taxon>
        <taxon>Hologalegina</taxon>
        <taxon>IRL clade</taxon>
        <taxon>Trifolieae</taxon>
        <taxon>Trifolium</taxon>
    </lineage>
</organism>
<protein>
    <submittedName>
        <fullName evidence="1">Uncharacterized protein</fullName>
    </submittedName>
</protein>
<sequence>MLAEILFDDELPEVISERLHCSAPVDHVPVDHVLNVVVPAASDPTN</sequence>
<evidence type="ECO:0000313" key="2">
    <source>
        <dbReference type="Proteomes" id="UP000265520"/>
    </source>
</evidence>
<evidence type="ECO:0000313" key="1">
    <source>
        <dbReference type="EMBL" id="MCI82461.1"/>
    </source>
</evidence>
<keyword evidence="2" id="KW-1185">Reference proteome</keyword>
<accession>A0A392V685</accession>
<name>A0A392V685_9FABA</name>
<proteinExistence type="predicted"/>
<dbReference type="Proteomes" id="UP000265520">
    <property type="component" value="Unassembled WGS sequence"/>
</dbReference>
<feature type="non-terminal residue" evidence="1">
    <location>
        <position position="46"/>
    </location>
</feature>
<comment type="caution">
    <text evidence="1">The sequence shown here is derived from an EMBL/GenBank/DDBJ whole genome shotgun (WGS) entry which is preliminary data.</text>
</comment>
<dbReference type="EMBL" id="LXQA011043932">
    <property type="protein sequence ID" value="MCI82461.1"/>
    <property type="molecule type" value="Genomic_DNA"/>
</dbReference>
<reference evidence="1 2" key="1">
    <citation type="journal article" date="2018" name="Front. Plant Sci.">
        <title>Red Clover (Trifolium pratense) and Zigzag Clover (T. medium) - A Picture of Genomic Similarities and Differences.</title>
        <authorList>
            <person name="Dluhosova J."/>
            <person name="Istvanek J."/>
            <person name="Nedelnik J."/>
            <person name="Repkova J."/>
        </authorList>
    </citation>
    <scope>NUCLEOTIDE SEQUENCE [LARGE SCALE GENOMIC DNA]</scope>
    <source>
        <strain evidence="2">cv. 10/8</strain>
        <tissue evidence="1">Leaf</tissue>
    </source>
</reference>
<dbReference type="AlphaFoldDB" id="A0A392V685"/>